<organism evidence="3 4">
    <name type="scientific">Sphingobacterium faecale</name>
    <dbReference type="NCBI Taxonomy" id="2803775"/>
    <lineage>
        <taxon>Bacteria</taxon>
        <taxon>Pseudomonadati</taxon>
        <taxon>Bacteroidota</taxon>
        <taxon>Sphingobacteriia</taxon>
        <taxon>Sphingobacteriales</taxon>
        <taxon>Sphingobacteriaceae</taxon>
        <taxon>Sphingobacterium</taxon>
    </lineage>
</organism>
<dbReference type="Gene3D" id="3.40.50.1820">
    <property type="entry name" value="alpha/beta hydrolase"/>
    <property type="match status" value="1"/>
</dbReference>
<accession>A0ABS1R6R8</accession>
<dbReference type="Proteomes" id="UP000625283">
    <property type="component" value="Unassembled WGS sequence"/>
</dbReference>
<dbReference type="SUPFAM" id="SSF53474">
    <property type="entry name" value="alpha/beta-Hydrolases"/>
    <property type="match status" value="1"/>
</dbReference>
<dbReference type="GO" id="GO:0016787">
    <property type="term" value="F:hydrolase activity"/>
    <property type="evidence" value="ECO:0007669"/>
    <property type="project" value="UniProtKB-KW"/>
</dbReference>
<evidence type="ECO:0000256" key="1">
    <source>
        <dbReference type="ARBA" id="ARBA00022801"/>
    </source>
</evidence>
<protein>
    <submittedName>
        <fullName evidence="3">Alpha/beta hydrolase</fullName>
    </submittedName>
</protein>
<reference evidence="3 4" key="1">
    <citation type="submission" date="2021-01" db="EMBL/GenBank/DDBJ databases">
        <title>C459-1 draft genome sequence.</title>
        <authorList>
            <person name="Zhang X.-F."/>
        </authorList>
    </citation>
    <scope>NUCLEOTIDE SEQUENCE [LARGE SCALE GENOMIC DNA]</scope>
    <source>
        <strain evidence="4">C459-1</strain>
    </source>
</reference>
<keyword evidence="4" id="KW-1185">Reference proteome</keyword>
<gene>
    <name evidence="3" type="ORF">JKG61_14315</name>
</gene>
<feature type="domain" description="AB hydrolase-1" evidence="2">
    <location>
        <begin position="27"/>
        <end position="269"/>
    </location>
</feature>
<dbReference type="Pfam" id="PF00561">
    <property type="entry name" value="Abhydrolase_1"/>
    <property type="match status" value="1"/>
</dbReference>
<name>A0ABS1R6R8_9SPHI</name>
<evidence type="ECO:0000259" key="2">
    <source>
        <dbReference type="Pfam" id="PF00561"/>
    </source>
</evidence>
<dbReference type="InterPro" id="IPR051340">
    <property type="entry name" value="Haloalkane_dehalogenase"/>
</dbReference>
<sequence length="288" mass="33657">MNSITYKNVLVDGVNIFYIEAGDPDYPSIVLLHGFPSSSFMFRNLIDNLKEKYHLIAPTYPGFGLSGMPSAKEFNYSFDHLAEVMERFIDTLAIEKASFLMHDYGGPVGFRIIEKRPELLEKMIVMNANAYIEGLTESSRPLFDYWKNPTVKNKANLEQLLTLEGTKFQYYNGVTDSLLIDPAIVYTDQYFLDRKGNKEIQLTLLYDYQNNVPKYPKWQMLFRKIQPETLIIWGENDTFFSKKGALKYKDDLKNVEYVFYPTGHFPLEEFHHEIGKRIDDFLRKKILE</sequence>
<comment type="caution">
    <text evidence="3">The sequence shown here is derived from an EMBL/GenBank/DDBJ whole genome shotgun (WGS) entry which is preliminary data.</text>
</comment>
<proteinExistence type="predicted"/>
<dbReference type="RefSeq" id="WP_202103643.1">
    <property type="nucleotide sequence ID" value="NZ_JAERTY010000008.1"/>
</dbReference>
<keyword evidence="1 3" id="KW-0378">Hydrolase</keyword>
<dbReference type="InterPro" id="IPR000073">
    <property type="entry name" value="AB_hydrolase_1"/>
</dbReference>
<evidence type="ECO:0000313" key="3">
    <source>
        <dbReference type="EMBL" id="MBL1409929.1"/>
    </source>
</evidence>
<dbReference type="InterPro" id="IPR029058">
    <property type="entry name" value="AB_hydrolase_fold"/>
</dbReference>
<dbReference type="EMBL" id="JAERTY010000008">
    <property type="protein sequence ID" value="MBL1409929.1"/>
    <property type="molecule type" value="Genomic_DNA"/>
</dbReference>
<evidence type="ECO:0000313" key="4">
    <source>
        <dbReference type="Proteomes" id="UP000625283"/>
    </source>
</evidence>
<dbReference type="PANTHER" id="PTHR42977:SF3">
    <property type="entry name" value="AB HYDROLASE-1 DOMAIN-CONTAINING PROTEIN"/>
    <property type="match status" value="1"/>
</dbReference>
<dbReference type="PANTHER" id="PTHR42977">
    <property type="entry name" value="HYDROLASE-RELATED"/>
    <property type="match status" value="1"/>
</dbReference>